<name>A0ABR3EKF0_9AGAR</name>
<evidence type="ECO:0000313" key="2">
    <source>
        <dbReference type="Proteomes" id="UP001465976"/>
    </source>
</evidence>
<dbReference type="EMBL" id="JBAHYK010003625">
    <property type="protein sequence ID" value="KAL0563351.1"/>
    <property type="molecule type" value="Genomic_DNA"/>
</dbReference>
<gene>
    <name evidence="1" type="ORF">V5O48_018717</name>
</gene>
<accession>A0ABR3EKF0</accession>
<comment type="caution">
    <text evidence="1">The sequence shown here is derived from an EMBL/GenBank/DDBJ whole genome shotgun (WGS) entry which is preliminary data.</text>
</comment>
<dbReference type="Proteomes" id="UP001465976">
    <property type="component" value="Unassembled WGS sequence"/>
</dbReference>
<reference evidence="1 2" key="1">
    <citation type="submission" date="2024-02" db="EMBL/GenBank/DDBJ databases">
        <title>A draft genome for the cacao thread blight pathogen Marasmius crinis-equi.</title>
        <authorList>
            <person name="Cohen S.P."/>
            <person name="Baruah I.K."/>
            <person name="Amoako-Attah I."/>
            <person name="Bukari Y."/>
            <person name="Meinhardt L.W."/>
            <person name="Bailey B.A."/>
        </authorList>
    </citation>
    <scope>NUCLEOTIDE SEQUENCE [LARGE SCALE GENOMIC DNA]</scope>
    <source>
        <strain evidence="1 2">GH-76</strain>
    </source>
</reference>
<organism evidence="1 2">
    <name type="scientific">Marasmius crinis-equi</name>
    <dbReference type="NCBI Taxonomy" id="585013"/>
    <lineage>
        <taxon>Eukaryota</taxon>
        <taxon>Fungi</taxon>
        <taxon>Dikarya</taxon>
        <taxon>Basidiomycota</taxon>
        <taxon>Agaricomycotina</taxon>
        <taxon>Agaricomycetes</taxon>
        <taxon>Agaricomycetidae</taxon>
        <taxon>Agaricales</taxon>
        <taxon>Marasmiineae</taxon>
        <taxon>Marasmiaceae</taxon>
        <taxon>Marasmius</taxon>
    </lineage>
</organism>
<sequence>MALNLTPEDLLKYQLALAPITFSDGLTATLIPEAREFVTSPNQMQIPRPPMGSTRNLYRRADGFYGEDDPVQCPQPFNHKYCYLACIPTAPQYETDPYYSDWCMWDNKYGPSHFDQTRGESRALKEMTKSIETLRQRERKLLTSHPRWKNLFSELDITIDLCIHRLTSRTVSPRTVTIAVSELQRAWRTAVAILDFVQIYEPRMMATDDLKDLYEAPESGERQRAVGSRLGAFVWNDKDAMLLFRAGVPVFFVRHYNDFDRQKILSVRSFSDPR</sequence>
<evidence type="ECO:0000313" key="1">
    <source>
        <dbReference type="EMBL" id="KAL0563351.1"/>
    </source>
</evidence>
<keyword evidence="2" id="KW-1185">Reference proteome</keyword>
<protein>
    <submittedName>
        <fullName evidence="1">Uncharacterized protein</fullName>
    </submittedName>
</protein>
<proteinExistence type="predicted"/>